<name>A0A9W6BFJ9_9CHLO</name>
<comment type="caution">
    <text evidence="2">The sequence shown here is derived from an EMBL/GenBank/DDBJ whole genome shotgun (WGS) entry which is preliminary data.</text>
</comment>
<feature type="domain" description="Pherophorin" evidence="1">
    <location>
        <begin position="87"/>
        <end position="237"/>
    </location>
</feature>
<reference evidence="2 3" key="1">
    <citation type="journal article" date="2023" name="Commun. Biol.">
        <title>Reorganization of the ancestral sex-determining regions during the evolution of trioecy in Pleodorina starrii.</title>
        <authorList>
            <person name="Takahashi K."/>
            <person name="Suzuki S."/>
            <person name="Kawai-Toyooka H."/>
            <person name="Yamamoto K."/>
            <person name="Hamaji T."/>
            <person name="Ootsuki R."/>
            <person name="Yamaguchi H."/>
            <person name="Kawachi M."/>
            <person name="Higashiyama T."/>
            <person name="Nozaki H."/>
        </authorList>
    </citation>
    <scope>NUCLEOTIDE SEQUENCE [LARGE SCALE GENOMIC DNA]</scope>
    <source>
        <strain evidence="2 3">NIES-4479</strain>
    </source>
</reference>
<dbReference type="InterPro" id="IPR024616">
    <property type="entry name" value="Pherophorin"/>
</dbReference>
<evidence type="ECO:0000313" key="3">
    <source>
        <dbReference type="Proteomes" id="UP001165080"/>
    </source>
</evidence>
<accession>A0A9W6BFJ9</accession>
<dbReference type="Proteomes" id="UP001165080">
    <property type="component" value="Unassembled WGS sequence"/>
</dbReference>
<evidence type="ECO:0000259" key="1">
    <source>
        <dbReference type="Pfam" id="PF12499"/>
    </source>
</evidence>
<dbReference type="EMBL" id="BRXU01000003">
    <property type="protein sequence ID" value="GLC50677.1"/>
    <property type="molecule type" value="Genomic_DNA"/>
</dbReference>
<dbReference type="Pfam" id="PF12499">
    <property type="entry name" value="DUF3707"/>
    <property type="match status" value="1"/>
</dbReference>
<organism evidence="2 3">
    <name type="scientific">Pleodorina starrii</name>
    <dbReference type="NCBI Taxonomy" id="330485"/>
    <lineage>
        <taxon>Eukaryota</taxon>
        <taxon>Viridiplantae</taxon>
        <taxon>Chlorophyta</taxon>
        <taxon>core chlorophytes</taxon>
        <taxon>Chlorophyceae</taxon>
        <taxon>CS clade</taxon>
        <taxon>Chlamydomonadales</taxon>
        <taxon>Volvocaceae</taxon>
        <taxon>Pleodorina</taxon>
    </lineage>
</organism>
<proteinExistence type="predicted"/>
<dbReference type="AlphaFoldDB" id="A0A9W6BFJ9"/>
<sequence>MVSYFAPNASKCSGLAVAVCGTFFSSVDAQAFTATAEELLPFWIEVAAGGSVCSPELEGYNVVVTTDQNTCMPLASSVSCSLPFTPFPNCTCNTTQGILPFTISPRYYPLPNANKTTTEYCFPIATIPASQMVPSACGSANDTLTKIEWFANQNMSAAIKGFTLYPAFGNATRLSASWGASGTNTLKATGINWTVAQASGGLVCVELRKPFTMDDICLGFPSQCYASTFNSNKDCCPIYRTGRS</sequence>
<gene>
    <name evidence="2" type="primary">PLESTB000855</name>
    <name evidence="2" type="ORF">PLESTB_000406900</name>
</gene>
<keyword evidence="3" id="KW-1185">Reference proteome</keyword>
<evidence type="ECO:0000313" key="2">
    <source>
        <dbReference type="EMBL" id="GLC50677.1"/>
    </source>
</evidence>
<protein>
    <recommendedName>
        <fullName evidence="1">Pherophorin domain-containing protein</fullName>
    </recommendedName>
</protein>